<evidence type="ECO:0000313" key="2">
    <source>
        <dbReference type="EMBL" id="KAK9699971.1"/>
    </source>
</evidence>
<dbReference type="PANTHER" id="PTHR31045">
    <property type="entry name" value="PLAC8 FAMILY PROTEIN-RELATED"/>
    <property type="match status" value="1"/>
</dbReference>
<dbReference type="GO" id="GO:0009975">
    <property type="term" value="F:cyclase activity"/>
    <property type="evidence" value="ECO:0007669"/>
    <property type="project" value="TreeGrafter"/>
</dbReference>
<accession>A0AAW1JCA2</accession>
<evidence type="ECO:0000313" key="3">
    <source>
        <dbReference type="Proteomes" id="UP001443914"/>
    </source>
</evidence>
<keyword evidence="1" id="KW-0472">Membrane</keyword>
<dbReference type="Pfam" id="PF11204">
    <property type="entry name" value="DUF2985"/>
    <property type="match status" value="1"/>
</dbReference>
<dbReference type="InterPro" id="IPR021369">
    <property type="entry name" value="DUF2985"/>
</dbReference>
<keyword evidence="1" id="KW-1133">Transmembrane helix</keyword>
<keyword evidence="1" id="KW-0812">Transmembrane</keyword>
<dbReference type="Proteomes" id="UP001443914">
    <property type="component" value="Unassembled WGS sequence"/>
</dbReference>
<reference evidence="2" key="1">
    <citation type="submission" date="2024-03" db="EMBL/GenBank/DDBJ databases">
        <title>WGS assembly of Saponaria officinalis var. Norfolk2.</title>
        <authorList>
            <person name="Jenkins J."/>
            <person name="Shu S."/>
            <person name="Grimwood J."/>
            <person name="Barry K."/>
            <person name="Goodstein D."/>
            <person name="Schmutz J."/>
            <person name="Leebens-Mack J."/>
            <person name="Osbourn A."/>
        </authorList>
    </citation>
    <scope>NUCLEOTIDE SEQUENCE [LARGE SCALE GENOMIC DNA]</scope>
    <source>
        <strain evidence="2">JIC</strain>
    </source>
</reference>
<keyword evidence="3" id="KW-1185">Reference proteome</keyword>
<evidence type="ECO:0000256" key="1">
    <source>
        <dbReference type="SAM" id="Phobius"/>
    </source>
</evidence>
<name>A0AAW1JCA2_SAPOF</name>
<feature type="transmembrane region" description="Helical" evidence="1">
    <location>
        <begin position="42"/>
        <end position="64"/>
    </location>
</feature>
<protein>
    <submittedName>
        <fullName evidence="2">Uncharacterized protein</fullName>
    </submittedName>
</protein>
<feature type="transmembrane region" description="Helical" evidence="1">
    <location>
        <begin position="167"/>
        <end position="190"/>
    </location>
</feature>
<proteinExistence type="predicted"/>
<dbReference type="EMBL" id="JBDFQZ010000008">
    <property type="protein sequence ID" value="KAK9699971.1"/>
    <property type="molecule type" value="Genomic_DNA"/>
</dbReference>
<dbReference type="GO" id="GO:0051762">
    <property type="term" value="P:sesquiterpene biosynthetic process"/>
    <property type="evidence" value="ECO:0007669"/>
    <property type="project" value="TreeGrafter"/>
</dbReference>
<gene>
    <name evidence="2" type="ORF">RND81_08G208000</name>
</gene>
<organism evidence="2 3">
    <name type="scientific">Saponaria officinalis</name>
    <name type="common">Common soapwort</name>
    <name type="synonym">Lychnis saponaria</name>
    <dbReference type="NCBI Taxonomy" id="3572"/>
    <lineage>
        <taxon>Eukaryota</taxon>
        <taxon>Viridiplantae</taxon>
        <taxon>Streptophyta</taxon>
        <taxon>Embryophyta</taxon>
        <taxon>Tracheophyta</taxon>
        <taxon>Spermatophyta</taxon>
        <taxon>Magnoliopsida</taxon>
        <taxon>eudicotyledons</taxon>
        <taxon>Gunneridae</taxon>
        <taxon>Pentapetalae</taxon>
        <taxon>Caryophyllales</taxon>
        <taxon>Caryophyllaceae</taxon>
        <taxon>Caryophylleae</taxon>
        <taxon>Saponaria</taxon>
    </lineage>
</organism>
<comment type="caution">
    <text evidence="2">The sequence shown here is derived from an EMBL/GenBank/DDBJ whole genome shotgun (WGS) entry which is preliminary data.</text>
</comment>
<feature type="transmembrane region" description="Helical" evidence="1">
    <location>
        <begin position="134"/>
        <end position="160"/>
    </location>
</feature>
<dbReference type="AlphaFoldDB" id="A0AAW1JCA2"/>
<dbReference type="PANTHER" id="PTHR31045:SF30">
    <property type="entry name" value="PLAC8 FAMILY PROTEIN"/>
    <property type="match status" value="1"/>
</dbReference>
<sequence length="213" mass="24257">MVPYPYIHSLRDQSIVLPNRFNSDSLKMVAKDWFRNFMNCAIFIWMVAITVSVAVLLLVLTGMLNNVLPDQSQRNTWLDVDNQIIAVLFTLMSLYHHPQRLYHLVLLSRWNANDIHKLRMVYCKNGTYKPHEWAHMLVVVLVLDLSCFAQYALCGLIVGYKKSDRPAIGLGITISVVLTCAVVAGVYPVFSPLGKEYDIPVDEEAEALRHPLI</sequence>